<proteinExistence type="predicted"/>
<sequence>MNRDGGTEGRGGGCGPRGSNKVVSRGGRALANATATSKSTDGTRFVPMQVKDSDRSGLMGLSDDQWTTLVNLLNSSKGQSLQLTS</sequence>
<dbReference type="Proteomes" id="UP001055879">
    <property type="component" value="Linkage Group LG14"/>
</dbReference>
<protein>
    <submittedName>
        <fullName evidence="1">Uncharacterized protein</fullName>
    </submittedName>
</protein>
<gene>
    <name evidence="1" type="ORF">L6452_37062</name>
</gene>
<reference evidence="1 2" key="2">
    <citation type="journal article" date="2022" name="Mol. Ecol. Resour.">
        <title>The genomes of chicory, endive, great burdock and yacon provide insights into Asteraceae paleo-polyploidization history and plant inulin production.</title>
        <authorList>
            <person name="Fan W."/>
            <person name="Wang S."/>
            <person name="Wang H."/>
            <person name="Wang A."/>
            <person name="Jiang F."/>
            <person name="Liu H."/>
            <person name="Zhao H."/>
            <person name="Xu D."/>
            <person name="Zhang Y."/>
        </authorList>
    </citation>
    <scope>NUCLEOTIDE SEQUENCE [LARGE SCALE GENOMIC DNA]</scope>
    <source>
        <strain evidence="2">cv. Niubang</strain>
    </source>
</reference>
<organism evidence="1 2">
    <name type="scientific">Arctium lappa</name>
    <name type="common">Greater burdock</name>
    <name type="synonym">Lappa major</name>
    <dbReference type="NCBI Taxonomy" id="4217"/>
    <lineage>
        <taxon>Eukaryota</taxon>
        <taxon>Viridiplantae</taxon>
        <taxon>Streptophyta</taxon>
        <taxon>Embryophyta</taxon>
        <taxon>Tracheophyta</taxon>
        <taxon>Spermatophyta</taxon>
        <taxon>Magnoliopsida</taxon>
        <taxon>eudicotyledons</taxon>
        <taxon>Gunneridae</taxon>
        <taxon>Pentapetalae</taxon>
        <taxon>asterids</taxon>
        <taxon>campanulids</taxon>
        <taxon>Asterales</taxon>
        <taxon>Asteraceae</taxon>
        <taxon>Carduoideae</taxon>
        <taxon>Cardueae</taxon>
        <taxon>Arctiinae</taxon>
        <taxon>Arctium</taxon>
    </lineage>
</organism>
<evidence type="ECO:0000313" key="1">
    <source>
        <dbReference type="EMBL" id="KAI3677792.1"/>
    </source>
</evidence>
<keyword evidence="2" id="KW-1185">Reference proteome</keyword>
<dbReference type="EMBL" id="CM042060">
    <property type="protein sequence ID" value="KAI3677792.1"/>
    <property type="molecule type" value="Genomic_DNA"/>
</dbReference>
<name>A0ACB8Y1Y8_ARCLA</name>
<accession>A0ACB8Y1Y8</accession>
<comment type="caution">
    <text evidence="1">The sequence shown here is derived from an EMBL/GenBank/DDBJ whole genome shotgun (WGS) entry which is preliminary data.</text>
</comment>
<reference evidence="2" key="1">
    <citation type="journal article" date="2022" name="Mol. Ecol. Resour.">
        <title>The genomes of chicory, endive, great burdock and yacon provide insights into Asteraceae palaeo-polyploidization history and plant inulin production.</title>
        <authorList>
            <person name="Fan W."/>
            <person name="Wang S."/>
            <person name="Wang H."/>
            <person name="Wang A."/>
            <person name="Jiang F."/>
            <person name="Liu H."/>
            <person name="Zhao H."/>
            <person name="Xu D."/>
            <person name="Zhang Y."/>
        </authorList>
    </citation>
    <scope>NUCLEOTIDE SEQUENCE [LARGE SCALE GENOMIC DNA]</scope>
    <source>
        <strain evidence="2">cv. Niubang</strain>
    </source>
</reference>
<evidence type="ECO:0000313" key="2">
    <source>
        <dbReference type="Proteomes" id="UP001055879"/>
    </source>
</evidence>